<dbReference type="InterPro" id="IPR036754">
    <property type="entry name" value="YbaK/aa-tRNA-synt-asso_dom_sf"/>
</dbReference>
<dbReference type="Pfam" id="PF04073">
    <property type="entry name" value="tRNA_edit"/>
    <property type="match status" value="1"/>
</dbReference>
<evidence type="ECO:0000259" key="5">
    <source>
        <dbReference type="Pfam" id="PF04073"/>
    </source>
</evidence>
<dbReference type="InterPro" id="IPR004369">
    <property type="entry name" value="Prolyl-tRNA_editing_YbaK/EbsC"/>
</dbReference>
<dbReference type="Gene3D" id="3.90.960.10">
    <property type="entry name" value="YbaK/aminoacyl-tRNA synthetase-associated domain"/>
    <property type="match status" value="1"/>
</dbReference>
<dbReference type="PANTHER" id="PTHR30411">
    <property type="entry name" value="CYTOPLASMIC PROTEIN"/>
    <property type="match status" value="1"/>
</dbReference>
<evidence type="ECO:0000313" key="7">
    <source>
        <dbReference type="Proteomes" id="UP000032233"/>
    </source>
</evidence>
<dbReference type="Proteomes" id="UP000032233">
    <property type="component" value="Unassembled WGS sequence"/>
</dbReference>
<dbReference type="EC" id="4.2.-.-" evidence="4"/>
<dbReference type="FunCoup" id="A0A0D2J8K4">
    <property type="interactions" value="127"/>
</dbReference>
<dbReference type="InterPro" id="IPR007214">
    <property type="entry name" value="YbaK/aa-tRNA-synth-assoc-dom"/>
</dbReference>
<protein>
    <recommendedName>
        <fullName evidence="4">Cys-tRNA(Pro)/Cys-tRNA(Cys) deacylase</fullName>
        <ecNumber evidence="4">4.2.-.-</ecNumber>
    </recommendedName>
</protein>
<comment type="similarity">
    <text evidence="1 4">Belongs to the prolyl-tRNA editing family. YbaK/EbsC subfamily.</text>
</comment>
<keyword evidence="7" id="KW-1185">Reference proteome</keyword>
<dbReference type="InParanoid" id="A0A0D2J8K4"/>
<evidence type="ECO:0000256" key="1">
    <source>
        <dbReference type="ARBA" id="ARBA00009798"/>
    </source>
</evidence>
<keyword evidence="3 4" id="KW-0456">Lyase</keyword>
<dbReference type="EMBL" id="AZAC01000010">
    <property type="protein sequence ID" value="KIX14489.1"/>
    <property type="molecule type" value="Genomic_DNA"/>
</dbReference>
<dbReference type="AlphaFoldDB" id="A0A0D2J8K4"/>
<dbReference type="GO" id="GO:0002161">
    <property type="term" value="F:aminoacyl-tRNA deacylase activity"/>
    <property type="evidence" value="ECO:0007669"/>
    <property type="project" value="InterPro"/>
</dbReference>
<proteinExistence type="inferred from homology"/>
<reference evidence="6 7" key="1">
    <citation type="submission" date="2013-11" db="EMBL/GenBank/DDBJ databases">
        <title>Metagenomic analysis of a methanogenic consortium involved in long chain n-alkane degradation.</title>
        <authorList>
            <person name="Davidova I.A."/>
            <person name="Callaghan A.V."/>
            <person name="Wawrik B."/>
            <person name="Pruitt S."/>
            <person name="Marks C."/>
            <person name="Duncan K.E."/>
            <person name="Suflita J.M."/>
        </authorList>
    </citation>
    <scope>NUCLEOTIDE SEQUENCE [LARGE SCALE GENOMIC DNA]</scope>
    <source>
        <strain evidence="6 7">SPR</strain>
    </source>
</reference>
<name>A0A0D2J8K4_9BACT</name>
<dbReference type="NCBIfam" id="TIGR00011">
    <property type="entry name" value="YbaK_EbsC"/>
    <property type="match status" value="1"/>
</dbReference>
<feature type="domain" description="YbaK/aminoacyl-tRNA synthetase-associated" evidence="5">
    <location>
        <begin position="36"/>
        <end position="149"/>
    </location>
</feature>
<evidence type="ECO:0000256" key="3">
    <source>
        <dbReference type="ARBA" id="ARBA00023239"/>
    </source>
</evidence>
<keyword evidence="2 4" id="KW-0648">Protein biosynthesis</keyword>
<dbReference type="PATRIC" id="fig|1429043.3.peg.1627"/>
<dbReference type="OrthoDB" id="9809296at2"/>
<dbReference type="PIRSF" id="PIRSF006181">
    <property type="entry name" value="EbsC_YbaK"/>
    <property type="match status" value="1"/>
</dbReference>
<dbReference type="RefSeq" id="WP_044347721.1">
    <property type="nucleotide sequence ID" value="NZ_AZAC01000010.1"/>
</dbReference>
<dbReference type="STRING" id="1429043.X474_07665"/>
<dbReference type="CDD" id="cd00002">
    <property type="entry name" value="YbaK_deacylase"/>
    <property type="match status" value="1"/>
</dbReference>
<organism evidence="6 7">
    <name type="scientific">Dethiosulfatarculus sandiegensis</name>
    <dbReference type="NCBI Taxonomy" id="1429043"/>
    <lineage>
        <taxon>Bacteria</taxon>
        <taxon>Pseudomonadati</taxon>
        <taxon>Thermodesulfobacteriota</taxon>
        <taxon>Desulfarculia</taxon>
        <taxon>Desulfarculales</taxon>
        <taxon>Desulfarculaceae</taxon>
        <taxon>Dethiosulfatarculus</taxon>
    </lineage>
</organism>
<accession>A0A0D2J8K4</accession>
<dbReference type="SUPFAM" id="SSF55826">
    <property type="entry name" value="YbaK/ProRS associated domain"/>
    <property type="match status" value="1"/>
</dbReference>
<sequence>MAKNKFPVTPAVREFRAHKVDFEPHLYQYVEHGGTEVAAEALGVDETMVIKTLIMEDENNKPLIILMHGNAMVSTKNLARAIKVKSVEPCQPKTATLHTGYLVGGTSPFGTRKKMPIYAEKTIADLPYVYLNAGKRGFLAKISTKDMLRVLDPTLVEVAI</sequence>
<gene>
    <name evidence="6" type="ORF">X474_07665</name>
</gene>
<dbReference type="GO" id="GO:0006412">
    <property type="term" value="P:translation"/>
    <property type="evidence" value="ECO:0007669"/>
    <property type="project" value="UniProtKB-KW"/>
</dbReference>
<comment type="caution">
    <text evidence="6">The sequence shown here is derived from an EMBL/GenBank/DDBJ whole genome shotgun (WGS) entry which is preliminary data.</text>
</comment>
<dbReference type="PANTHER" id="PTHR30411:SF0">
    <property type="entry name" value="CYS-TRNA(PRO)_CYS-TRNA(CYS) DEACYLASE YBAK"/>
    <property type="match status" value="1"/>
</dbReference>
<evidence type="ECO:0000256" key="4">
    <source>
        <dbReference type="PIRNR" id="PIRNR006181"/>
    </source>
</evidence>
<evidence type="ECO:0000313" key="6">
    <source>
        <dbReference type="EMBL" id="KIX14489.1"/>
    </source>
</evidence>
<evidence type="ECO:0000256" key="2">
    <source>
        <dbReference type="ARBA" id="ARBA00022917"/>
    </source>
</evidence>
<dbReference type="GO" id="GO:0016829">
    <property type="term" value="F:lyase activity"/>
    <property type="evidence" value="ECO:0007669"/>
    <property type="project" value="UniProtKB-KW"/>
</dbReference>